<comment type="subcellular location">
    <subcellularLocation>
        <location evidence="1">Target cell membrane</location>
    </subcellularLocation>
</comment>
<dbReference type="KEGG" id="vde:111254733"/>
<dbReference type="SUPFAM" id="SSF48403">
    <property type="entry name" value="Ankyrin repeat"/>
    <property type="match status" value="3"/>
</dbReference>
<keyword evidence="2" id="KW-0268">Exocytosis</keyword>
<dbReference type="FunFam" id="3.90.228.10:FF:000001">
    <property type="entry name" value="Poly [ADP-ribose] polymerase tankyrase-2"/>
    <property type="match status" value="1"/>
</dbReference>
<keyword evidence="5" id="KW-0472">Membrane</keyword>
<feature type="repeat" description="ANK" evidence="6">
    <location>
        <begin position="529"/>
        <end position="561"/>
    </location>
</feature>
<dbReference type="InterPro" id="IPR002110">
    <property type="entry name" value="Ankyrin_rpt"/>
</dbReference>
<dbReference type="InterPro" id="IPR012317">
    <property type="entry name" value="Poly(ADP-ribose)pol_cat_dom"/>
</dbReference>
<keyword evidence="6" id="KW-0040">ANK repeat</keyword>
<keyword evidence="7" id="KW-0328">Glycosyltransferase</keyword>
<feature type="repeat" description="ANK" evidence="6">
    <location>
        <begin position="849"/>
        <end position="881"/>
    </location>
</feature>
<dbReference type="GO" id="GO:0044218">
    <property type="term" value="C:other organism cell membrane"/>
    <property type="evidence" value="ECO:0007669"/>
    <property type="project" value="UniProtKB-KW"/>
</dbReference>
<evidence type="ECO:0000259" key="10">
    <source>
        <dbReference type="PROSITE" id="PS51059"/>
    </source>
</evidence>
<dbReference type="FunFam" id="1.25.40.20:FF:000009">
    <property type="entry name" value="Poly [ADP-ribose] polymerase"/>
    <property type="match status" value="1"/>
</dbReference>
<dbReference type="PROSITE" id="PS50105">
    <property type="entry name" value="SAM_DOMAIN"/>
    <property type="match status" value="1"/>
</dbReference>
<feature type="compositionally biased region" description="Low complexity" evidence="8">
    <location>
        <begin position="86"/>
        <end position="102"/>
    </location>
</feature>
<dbReference type="OrthoDB" id="4772757at2759"/>
<dbReference type="EC" id="2.4.2.-" evidence="7"/>
<evidence type="ECO:0000313" key="12">
    <source>
        <dbReference type="Proteomes" id="UP000594260"/>
    </source>
</evidence>
<dbReference type="InterPro" id="IPR013761">
    <property type="entry name" value="SAM/pointed_sf"/>
</dbReference>
<evidence type="ECO:0000256" key="3">
    <source>
        <dbReference type="ARBA" id="ARBA00022537"/>
    </source>
</evidence>
<dbReference type="Gene3D" id="3.90.228.10">
    <property type="match status" value="1"/>
</dbReference>
<dbReference type="InterPro" id="IPR001660">
    <property type="entry name" value="SAM"/>
</dbReference>
<dbReference type="Gene3D" id="6.20.320.10">
    <property type="match status" value="1"/>
</dbReference>
<feature type="repeat" description="ANK" evidence="6">
    <location>
        <begin position="204"/>
        <end position="236"/>
    </location>
</feature>
<keyword evidence="4" id="KW-0800">Toxin</keyword>
<dbReference type="FunCoup" id="A0A7M7KWF7">
    <property type="interactions" value="1931"/>
</dbReference>
<dbReference type="SUPFAM" id="SSF47769">
    <property type="entry name" value="SAM/Pointed domain"/>
    <property type="match status" value="1"/>
</dbReference>
<feature type="repeat" description="ANK" evidence="6">
    <location>
        <begin position="816"/>
        <end position="848"/>
    </location>
</feature>
<feature type="repeat" description="ANK" evidence="6">
    <location>
        <begin position="357"/>
        <end position="389"/>
    </location>
</feature>
<evidence type="ECO:0000256" key="1">
    <source>
        <dbReference type="ARBA" id="ARBA00004175"/>
    </source>
</evidence>
<dbReference type="PANTHER" id="PTHR24118:SF99">
    <property type="entry name" value="POTE ANKYRIN DOMAIN FAMILY MEMBER 3C-RELATED"/>
    <property type="match status" value="1"/>
</dbReference>
<dbReference type="CDD" id="cd01438">
    <property type="entry name" value="tankyrase_like"/>
    <property type="match status" value="1"/>
</dbReference>
<dbReference type="Gene3D" id="1.10.150.50">
    <property type="entry name" value="Transcription Factor, Ets-1"/>
    <property type="match status" value="1"/>
</dbReference>
<dbReference type="Gene3D" id="1.25.40.20">
    <property type="entry name" value="Ankyrin repeat-containing domain"/>
    <property type="match status" value="5"/>
</dbReference>
<evidence type="ECO:0000256" key="4">
    <source>
        <dbReference type="ARBA" id="ARBA00023028"/>
    </source>
</evidence>
<keyword evidence="4" id="KW-0528">Neurotoxin</keyword>
<reference evidence="11" key="1">
    <citation type="submission" date="2021-01" db="UniProtKB">
        <authorList>
            <consortium name="EnsemblMetazoa"/>
        </authorList>
    </citation>
    <scope>IDENTIFICATION</scope>
</reference>
<keyword evidence="7" id="KW-0808">Transferase</keyword>
<organism evidence="11 12">
    <name type="scientific">Varroa destructor</name>
    <name type="common">Honeybee mite</name>
    <dbReference type="NCBI Taxonomy" id="109461"/>
    <lineage>
        <taxon>Eukaryota</taxon>
        <taxon>Metazoa</taxon>
        <taxon>Ecdysozoa</taxon>
        <taxon>Arthropoda</taxon>
        <taxon>Chelicerata</taxon>
        <taxon>Arachnida</taxon>
        <taxon>Acari</taxon>
        <taxon>Parasitiformes</taxon>
        <taxon>Mesostigmata</taxon>
        <taxon>Gamasina</taxon>
        <taxon>Dermanyssoidea</taxon>
        <taxon>Varroidae</taxon>
        <taxon>Varroa</taxon>
    </lineage>
</organism>
<dbReference type="GeneID" id="111254733"/>
<feature type="repeat" description="ANK" evidence="6">
    <location>
        <begin position="291"/>
        <end position="323"/>
    </location>
</feature>
<evidence type="ECO:0000256" key="6">
    <source>
        <dbReference type="PROSITE-ProRule" id="PRU00023"/>
    </source>
</evidence>
<feature type="repeat" description="ANK" evidence="6">
    <location>
        <begin position="138"/>
        <end position="170"/>
    </location>
</feature>
<dbReference type="InParanoid" id="A0A7M7KWF7"/>
<dbReference type="GO" id="GO:0003950">
    <property type="term" value="F:NAD+ poly-ADP-ribosyltransferase activity"/>
    <property type="evidence" value="ECO:0007669"/>
    <property type="project" value="UniProtKB-UniRule"/>
</dbReference>
<feature type="repeat" description="ANK" evidence="6">
    <location>
        <begin position="882"/>
        <end position="914"/>
    </location>
</feature>
<dbReference type="PROSITE" id="PS50297">
    <property type="entry name" value="ANK_REP_REGION"/>
    <property type="match status" value="13"/>
</dbReference>
<dbReference type="PROSITE" id="PS50088">
    <property type="entry name" value="ANK_REPEAT"/>
    <property type="match status" value="13"/>
</dbReference>
<protein>
    <recommendedName>
        <fullName evidence="7">Poly [ADP-ribose] polymerase</fullName>
        <shortName evidence="7">PARP</shortName>
        <ecNumber evidence="7">2.4.2.-</ecNumber>
    </recommendedName>
</protein>
<dbReference type="Pfam" id="PF00023">
    <property type="entry name" value="Ank"/>
    <property type="match status" value="4"/>
</dbReference>
<evidence type="ECO:0000256" key="2">
    <source>
        <dbReference type="ARBA" id="ARBA00022483"/>
    </source>
</evidence>
<feature type="domain" description="SAM" evidence="9">
    <location>
        <begin position="1118"/>
        <end position="1181"/>
    </location>
</feature>
<evidence type="ECO:0000259" key="9">
    <source>
        <dbReference type="PROSITE" id="PS50105"/>
    </source>
</evidence>
<dbReference type="Proteomes" id="UP000594260">
    <property type="component" value="Unplaced"/>
</dbReference>
<feature type="repeat" description="ANK" evidence="6">
    <location>
        <begin position="663"/>
        <end position="695"/>
    </location>
</feature>
<evidence type="ECO:0000256" key="7">
    <source>
        <dbReference type="RuleBase" id="RU362114"/>
    </source>
</evidence>
<dbReference type="OMA" id="TAETINC"/>
<dbReference type="GO" id="GO:0044231">
    <property type="term" value="C:host cell presynaptic membrane"/>
    <property type="evidence" value="ECO:0007669"/>
    <property type="project" value="UniProtKB-KW"/>
</dbReference>
<feature type="repeat" description="ANK" evidence="6">
    <location>
        <begin position="324"/>
        <end position="356"/>
    </location>
</feature>
<dbReference type="SMART" id="SM00454">
    <property type="entry name" value="SAM"/>
    <property type="match status" value="1"/>
</dbReference>
<name>A0A7M7KWF7_VARDE</name>
<dbReference type="PANTHER" id="PTHR24118">
    <property type="entry name" value="POTE ANKYRIN DOMAIN"/>
    <property type="match status" value="1"/>
</dbReference>
<proteinExistence type="predicted"/>
<feature type="region of interest" description="Disordered" evidence="8">
    <location>
        <begin position="981"/>
        <end position="1001"/>
    </location>
</feature>
<feature type="domain" description="PARP catalytic" evidence="10">
    <location>
        <begin position="1218"/>
        <end position="1423"/>
    </location>
</feature>
<feature type="repeat" description="ANK" evidence="6">
    <location>
        <begin position="696"/>
        <end position="728"/>
    </location>
</feature>
<dbReference type="CTD" id="8658"/>
<feature type="region of interest" description="Disordered" evidence="8">
    <location>
        <begin position="83"/>
        <end position="103"/>
    </location>
</feature>
<dbReference type="Pfam" id="PF07647">
    <property type="entry name" value="SAM_2"/>
    <property type="match status" value="1"/>
</dbReference>
<dbReference type="InterPro" id="IPR036770">
    <property type="entry name" value="Ankyrin_rpt-contain_sf"/>
</dbReference>
<keyword evidence="5" id="KW-1053">Target membrane</keyword>
<dbReference type="GO" id="GO:0006887">
    <property type="term" value="P:exocytosis"/>
    <property type="evidence" value="ECO:0007669"/>
    <property type="project" value="UniProtKB-KW"/>
</dbReference>
<accession>A0A7M7KWF7</accession>
<dbReference type="EnsemblMetazoa" id="XM_022815882">
    <property type="protein sequence ID" value="XP_022671617"/>
    <property type="gene ID" value="LOC111254733"/>
</dbReference>
<dbReference type="Pfam" id="PF12796">
    <property type="entry name" value="Ank_2"/>
    <property type="match status" value="5"/>
</dbReference>
<dbReference type="SMART" id="SM00248">
    <property type="entry name" value="ANK"/>
    <property type="match status" value="17"/>
</dbReference>
<evidence type="ECO:0000313" key="11">
    <source>
        <dbReference type="EnsemblMetazoa" id="XP_022671617"/>
    </source>
</evidence>
<sequence>MSKSASSRRPLLRTAANELTESIAAVPNASTSSPLNAGAVVEGFCGKSSSSGAALSITAFNNGDSHNNKTMAVGGENLALAGSSVSSGNTNATNAGGATTNSPPCERELFEACRNGDVVRVRKLLAPTNVNARDTSGRKSTCLHFAAGFGRREVVELLLANGATVGARDDGGLVALHNACSFGHAEVVGLLLVAGADPNARDNWSYTPLHEAATKGKIDVCLVLLQRGADPTIRNSDGKTPLDLADPSTRPVLTGEYRKDELLEAARSGDEERLRALLSPLNVNCHASDGRRSTPLHLAAGYNRARVVRLLLERGADVHAKDKGGLVPLHNACSYGHHEVTELLLAAGANVNARDLWAFTPLHEAAAKGRREVCELLLAHGADPSLSNCHGRTAIEMAPNRELQQSLLYEYRGYSLLEACRIGDVSRVKKLLTCLSEVITFRCTLTGDGALHRAIAGSVSTISSSFNGNNNHTVMNNCHNSSNNSPSKHALCGGGTSATAAGFSAASSRRKLVELLIRKGAPLSERNKRLDTPLHLAADHALIDVIDLLARNGAKLNAVDGNGETPLHRCGRAGGAGPVAVSAAKALLALGADPRTPNVHGMIPAQVVNHEVSKLLSDLPEDSLAAQSEYQLLEASKAGNVDIVDRILNARPELVNCRDFDGRQSTPLHFAAGYNRVSVVERLLTSGADVHAKDKGGLVPLHNACSYGHREVALLLVRHGANVNVTDLWKFSPLHEAAAKGKYDIVKLLLSHGADPSKKNRDGHTPLDLVKEGDQDVADALRGDAAVLEAAKRGELCRLVKLLSPANINCRDQQGRNSTPLHLAAGYNNVEVLEYLLERGADVNAQDKGGLIPLHNASSYGHLDIAALLIKFGTSVNARDRWGFTPLHEAAQKGRTQLCSLLLAHGADPLIKNNEGQTPLELATAEDVCCLLQDSLPATVPLATTAKGSHLNHAAVKESKASPDNTRLEQELDGCEGQLNQRQSNSLNNAGSFNASSGIDDENGGQLIPVTDFSSQNGTLVPAVPVGSSSEAVVKSTCVGEEQYVDLDIPSAISLLAMHRRQLQPHQQQAQVTQILRESSETAPVTSISSIKAGSSNGSNGVSVLVGTADISATGNSPKLQQVLELLDQLNLASLKGLFILEHITIDVLAEMGHQELKQVGVHAYGHRHKIIKGVEKIVLAGSDRVVSSPATSESLLSTVGASANAAGGSSTMLIDLSADDIEFLAVAEEMQGSIREHVDGGQAGGIFARYNILKIQKVRNNRLLERYCHRRKEVTEENYGNANERMLFHGSPFVGAIVHKGFDERLSYMGGMFGAGIYFAENSSKSNQYVFGYCGGNGCATHKNRSCYHCPRQMLMCRVTLGKAFLQFSAMKVAHAPPGHHSIIGRPSAGGLRFSEYVVYRGEQAYPEYLITYQIVPRDSNSSGGAAQSSHC</sequence>
<evidence type="ECO:0000256" key="5">
    <source>
        <dbReference type="ARBA" id="ARBA00023298"/>
    </source>
</evidence>
<dbReference type="SUPFAM" id="SSF56399">
    <property type="entry name" value="ADP-ribosylation"/>
    <property type="match status" value="1"/>
</dbReference>
<keyword evidence="3" id="KW-1052">Target cell membrane</keyword>
<keyword evidence="4" id="KW-0638">Presynaptic neurotoxin</keyword>
<dbReference type="PRINTS" id="PR01415">
    <property type="entry name" value="ANKYRIN"/>
</dbReference>
<dbReference type="Pfam" id="PF00644">
    <property type="entry name" value="PARP"/>
    <property type="match status" value="1"/>
</dbReference>
<keyword evidence="7" id="KW-0520">NAD</keyword>
<feature type="repeat" description="ANK" evidence="6">
    <location>
        <begin position="729"/>
        <end position="761"/>
    </location>
</feature>
<dbReference type="RefSeq" id="XP_022671617.1">
    <property type="nucleotide sequence ID" value="XM_022815882.1"/>
</dbReference>
<dbReference type="PROSITE" id="PS51059">
    <property type="entry name" value="PARP_CATALYTIC"/>
    <property type="match status" value="1"/>
</dbReference>
<keyword evidence="12" id="KW-1185">Reference proteome</keyword>
<feature type="repeat" description="ANK" evidence="6">
    <location>
        <begin position="171"/>
        <end position="203"/>
    </location>
</feature>
<evidence type="ECO:0000256" key="8">
    <source>
        <dbReference type="SAM" id="MobiDB-lite"/>
    </source>
</evidence>